<dbReference type="EMBL" id="DMAI01000160">
    <property type="protein sequence ID" value="HAE47869.1"/>
    <property type="molecule type" value="Genomic_DNA"/>
</dbReference>
<sequence length="536" mass="58053">MRRQTLTDHIRDNADAFQNISDAIRAHAAERPGAPAVEDETTALDWRGFDARIDAITAALQQDGIGRGDKVAMLARNAVDVLALYMATLRAGACAVPLSTLASAEQLAAMVQDSGARLLAVDAYSLPLIEPALDRLGDVRLIGFDMAPGSEWPGGNWTGFADWLASAPATPAPVAIEALDLFNIIYSSGTTGVPKGIVHSHQMRGAQTRRIQTMGFGPDTVSIVSTPIYSNTTLAALLPTVLFGGLAVLMAKFDAGRFLELAEAKRATHAMLVPVQYTRILDHPDFDRRDLSSFQMKLSTSAPLRAEVKREIARRWPGGMIEIYGLTEGGISCLLDVIAYPDKLDTVGRPSAGAEILVIDEEGRELPPGQIGELVGRGPAMMSGYHNLDEKTEEMLWHDAEGRVFFRSGDMGAIDEDGFVRLLDRRKDMIISGGFNIYAVDLEAVLFAHPAVADAAVIGVPSRDWGETPLGLVVLKPGQQATAEEIRAWANERLGKAQRLSAVELRDELPRSPIGKVLKRELREPYKQAFEARAAV</sequence>
<name>A0A3B9IKX6_9PROT</name>
<dbReference type="Gene3D" id="3.30.300.30">
    <property type="match status" value="1"/>
</dbReference>
<dbReference type="SUPFAM" id="SSF56801">
    <property type="entry name" value="Acetyl-CoA synthetase-like"/>
    <property type="match status" value="1"/>
</dbReference>
<dbReference type="Proteomes" id="UP000257706">
    <property type="component" value="Unassembled WGS sequence"/>
</dbReference>
<evidence type="ECO:0000313" key="3">
    <source>
        <dbReference type="EMBL" id="HAE47869.1"/>
    </source>
</evidence>
<evidence type="ECO:0000259" key="1">
    <source>
        <dbReference type="Pfam" id="PF00501"/>
    </source>
</evidence>
<dbReference type="PANTHER" id="PTHR43767">
    <property type="entry name" value="LONG-CHAIN-FATTY-ACID--COA LIGASE"/>
    <property type="match status" value="1"/>
</dbReference>
<evidence type="ECO:0000313" key="4">
    <source>
        <dbReference type="Proteomes" id="UP000257706"/>
    </source>
</evidence>
<feature type="domain" description="AMP-binding enzyme C-terminal" evidence="2">
    <location>
        <begin position="442"/>
        <end position="516"/>
    </location>
</feature>
<gene>
    <name evidence="3" type="ORF">DCK97_10655</name>
</gene>
<organism evidence="3 4">
    <name type="scientific">Tistrella mobilis</name>
    <dbReference type="NCBI Taxonomy" id="171437"/>
    <lineage>
        <taxon>Bacteria</taxon>
        <taxon>Pseudomonadati</taxon>
        <taxon>Pseudomonadota</taxon>
        <taxon>Alphaproteobacteria</taxon>
        <taxon>Geminicoccales</taxon>
        <taxon>Geminicoccaceae</taxon>
        <taxon>Tistrella</taxon>
    </lineage>
</organism>
<dbReference type="InterPro" id="IPR000873">
    <property type="entry name" value="AMP-dep_synth/lig_dom"/>
</dbReference>
<feature type="domain" description="AMP-dependent synthetase/ligase" evidence="1">
    <location>
        <begin position="25"/>
        <end position="386"/>
    </location>
</feature>
<proteinExistence type="predicted"/>
<protein>
    <submittedName>
        <fullName evidence="3">4-coumarate--CoA ligase</fullName>
    </submittedName>
</protein>
<dbReference type="AlphaFoldDB" id="A0A3B9IKX6"/>
<evidence type="ECO:0000259" key="2">
    <source>
        <dbReference type="Pfam" id="PF13193"/>
    </source>
</evidence>
<accession>A0A3B9IKX6</accession>
<dbReference type="InterPro" id="IPR025110">
    <property type="entry name" value="AMP-bd_C"/>
</dbReference>
<dbReference type="InterPro" id="IPR042099">
    <property type="entry name" value="ANL_N_sf"/>
</dbReference>
<dbReference type="Pfam" id="PF00501">
    <property type="entry name" value="AMP-binding"/>
    <property type="match status" value="1"/>
</dbReference>
<comment type="caution">
    <text evidence="3">The sequence shown here is derived from an EMBL/GenBank/DDBJ whole genome shotgun (WGS) entry which is preliminary data.</text>
</comment>
<reference evidence="3 4" key="1">
    <citation type="journal article" date="2018" name="Nat. Biotechnol.">
        <title>A standardized bacterial taxonomy based on genome phylogeny substantially revises the tree of life.</title>
        <authorList>
            <person name="Parks D.H."/>
            <person name="Chuvochina M."/>
            <person name="Waite D.W."/>
            <person name="Rinke C."/>
            <person name="Skarshewski A."/>
            <person name="Chaumeil P.A."/>
            <person name="Hugenholtz P."/>
        </authorList>
    </citation>
    <scope>NUCLEOTIDE SEQUENCE [LARGE SCALE GENOMIC DNA]</scope>
    <source>
        <strain evidence="3">UBA8739</strain>
    </source>
</reference>
<dbReference type="PROSITE" id="PS00455">
    <property type="entry name" value="AMP_BINDING"/>
    <property type="match status" value="1"/>
</dbReference>
<keyword evidence="3" id="KW-0436">Ligase</keyword>
<dbReference type="Pfam" id="PF13193">
    <property type="entry name" value="AMP-binding_C"/>
    <property type="match status" value="1"/>
</dbReference>
<dbReference type="GO" id="GO:0016878">
    <property type="term" value="F:acid-thiol ligase activity"/>
    <property type="evidence" value="ECO:0007669"/>
    <property type="project" value="UniProtKB-ARBA"/>
</dbReference>
<dbReference type="PANTHER" id="PTHR43767:SF1">
    <property type="entry name" value="NONRIBOSOMAL PEPTIDE SYNTHASE PES1 (EUROFUNG)-RELATED"/>
    <property type="match status" value="1"/>
</dbReference>
<dbReference type="InterPro" id="IPR045851">
    <property type="entry name" value="AMP-bd_C_sf"/>
</dbReference>
<dbReference type="InterPro" id="IPR020845">
    <property type="entry name" value="AMP-binding_CS"/>
</dbReference>
<dbReference type="Gene3D" id="3.40.50.12780">
    <property type="entry name" value="N-terminal domain of ligase-like"/>
    <property type="match status" value="1"/>
</dbReference>
<dbReference type="InterPro" id="IPR050237">
    <property type="entry name" value="ATP-dep_AMP-bd_enzyme"/>
</dbReference>